<sequence>MLYGFYSRLDPNQEIINRLIHVSRLKAAESFADKKKLDLKSFLNIYGVKKLR</sequence>
<dbReference type="EMBL" id="LR796345">
    <property type="protein sequence ID" value="CAB4138538.1"/>
    <property type="molecule type" value="Genomic_DNA"/>
</dbReference>
<gene>
    <name evidence="1" type="ORF">UFOVP331_98</name>
</gene>
<organism evidence="1">
    <name type="scientific">uncultured Caudovirales phage</name>
    <dbReference type="NCBI Taxonomy" id="2100421"/>
    <lineage>
        <taxon>Viruses</taxon>
        <taxon>Duplodnaviria</taxon>
        <taxon>Heunggongvirae</taxon>
        <taxon>Uroviricota</taxon>
        <taxon>Caudoviricetes</taxon>
        <taxon>Peduoviridae</taxon>
        <taxon>Maltschvirus</taxon>
        <taxon>Maltschvirus maltsch</taxon>
    </lineage>
</organism>
<reference evidence="1" key="1">
    <citation type="submission" date="2020-04" db="EMBL/GenBank/DDBJ databases">
        <authorList>
            <person name="Chiriac C."/>
            <person name="Salcher M."/>
            <person name="Ghai R."/>
            <person name="Kavagutti S V."/>
        </authorList>
    </citation>
    <scope>NUCLEOTIDE SEQUENCE</scope>
</reference>
<accession>A0A6J5LVK9</accession>
<proteinExistence type="predicted"/>
<protein>
    <submittedName>
        <fullName evidence="1">Uncharacterized protein</fullName>
    </submittedName>
</protein>
<name>A0A6J5LVK9_9CAUD</name>
<evidence type="ECO:0000313" key="1">
    <source>
        <dbReference type="EMBL" id="CAB4138538.1"/>
    </source>
</evidence>